<comment type="caution">
    <text evidence="1">The sequence shown here is derived from an EMBL/GenBank/DDBJ whole genome shotgun (WGS) entry which is preliminary data.</text>
</comment>
<dbReference type="SUPFAM" id="SSF55144">
    <property type="entry name" value="LigT-like"/>
    <property type="match status" value="1"/>
</dbReference>
<dbReference type="InterPro" id="IPR009097">
    <property type="entry name" value="Cyclic_Pdiesterase"/>
</dbReference>
<gene>
    <name evidence="1" type="ORF">LCGC14_1250110</name>
</gene>
<dbReference type="Gene3D" id="3.90.1140.10">
    <property type="entry name" value="Cyclic phosphodiesterase"/>
    <property type="match status" value="1"/>
</dbReference>
<evidence type="ECO:0000313" key="1">
    <source>
        <dbReference type="EMBL" id="KKM89298.1"/>
    </source>
</evidence>
<organism evidence="1">
    <name type="scientific">marine sediment metagenome</name>
    <dbReference type="NCBI Taxonomy" id="412755"/>
    <lineage>
        <taxon>unclassified sequences</taxon>
        <taxon>metagenomes</taxon>
        <taxon>ecological metagenomes</taxon>
    </lineage>
</organism>
<name>A0A0F9L725_9ZZZZ</name>
<dbReference type="EMBL" id="LAZR01006839">
    <property type="protein sequence ID" value="KKM89298.1"/>
    <property type="molecule type" value="Genomic_DNA"/>
</dbReference>
<proteinExistence type="predicted"/>
<protein>
    <submittedName>
        <fullName evidence="1">Uncharacterized protein</fullName>
    </submittedName>
</protein>
<dbReference type="AlphaFoldDB" id="A0A0F9L725"/>
<accession>A0A0F9L725</accession>
<sequence length="497" mass="57349">MLDLRPEQINQLNELELQNLHGRLHSYFKQLISGEKKFNREDLVNQKIFVLEEMRRRDMKHKVRDMLDKEALTLLNKSSFPAWLASFPENKESLWSIQDKLGFTRNEKADNDGLHCTIALFDDLDSISEIKVVLEKAEIEEFEFISTGINAYGQDLSAIVLEGTIPDKLQKIIEKFRTKFDDTDYSKQYLPHITLGYANEQMFNLLSDKELDKLVGIKIKMSNPVLMVSIEKSEELVSSFIPEDEEELELALNNLALNKCQQLSSVGEFRINSLKKKLSHEFEEALKKVKELVVIENVCSITGSSALPDKESNDIDLVWRMEFDDDGYARIDLRNILMKFDRAFPNEVSDKFDHISSPSGPSWTFIPIMDLVLRAKNTFLDVTHVDESYAYHKALANVPGVGGEWRGETFWTNLKDELNKLLEYAQLIDNNEKADELLSMISDYLASSNITKQKPKEVQLMKPFKPIKSKAGLYEYEFFVGEEDTMWRTFARPIIEG</sequence>
<reference evidence="1" key="1">
    <citation type="journal article" date="2015" name="Nature">
        <title>Complex archaea that bridge the gap between prokaryotes and eukaryotes.</title>
        <authorList>
            <person name="Spang A."/>
            <person name="Saw J.H."/>
            <person name="Jorgensen S.L."/>
            <person name="Zaremba-Niedzwiedzka K."/>
            <person name="Martijn J."/>
            <person name="Lind A.E."/>
            <person name="van Eijk R."/>
            <person name="Schleper C."/>
            <person name="Guy L."/>
            <person name="Ettema T.J."/>
        </authorList>
    </citation>
    <scope>NUCLEOTIDE SEQUENCE</scope>
</reference>